<keyword evidence="8" id="KW-0472">Membrane</keyword>
<dbReference type="InterPro" id="IPR019931">
    <property type="entry name" value="LPXTG_anchor"/>
</dbReference>
<proteinExistence type="inferred from homology"/>
<feature type="signal peptide" evidence="9">
    <location>
        <begin position="1"/>
        <end position="31"/>
    </location>
</feature>
<dbReference type="STRING" id="1074467.JP39_07800"/>
<evidence type="ECO:0000256" key="8">
    <source>
        <dbReference type="SAM" id="Phobius"/>
    </source>
</evidence>
<feature type="compositionally biased region" description="Acidic residues" evidence="7">
    <location>
        <begin position="623"/>
        <end position="636"/>
    </location>
</feature>
<evidence type="ECO:0000256" key="9">
    <source>
        <dbReference type="SAM" id="SignalP"/>
    </source>
</evidence>
<dbReference type="Pfam" id="PF05737">
    <property type="entry name" value="Collagen_bind"/>
    <property type="match status" value="1"/>
</dbReference>
<evidence type="ECO:0000256" key="3">
    <source>
        <dbReference type="ARBA" id="ARBA00022512"/>
    </source>
</evidence>
<evidence type="ECO:0000256" key="2">
    <source>
        <dbReference type="ARBA" id="ARBA00007257"/>
    </source>
</evidence>
<dbReference type="Pfam" id="PF00746">
    <property type="entry name" value="Gram_pos_anchor"/>
    <property type="match status" value="1"/>
</dbReference>
<feature type="compositionally biased region" description="Gly residues" evidence="7">
    <location>
        <begin position="655"/>
        <end position="669"/>
    </location>
</feature>
<reference evidence="11 12" key="1">
    <citation type="submission" date="2015-08" db="EMBL/GenBank/DDBJ databases">
        <title>Genomic sequence of Lactobacillus heilongjiangensis DSM 28069, isolated from Chinese traditional pickle.</title>
        <authorList>
            <person name="Jiang X."/>
            <person name="Zheng B."/>
            <person name="Cheng H."/>
        </authorList>
    </citation>
    <scope>NUCLEOTIDE SEQUENCE [LARGE SCALE GENOMIC DNA]</scope>
    <source>
        <strain evidence="11 12">DSM 28069</strain>
    </source>
</reference>
<evidence type="ECO:0000256" key="1">
    <source>
        <dbReference type="ARBA" id="ARBA00004168"/>
    </source>
</evidence>
<dbReference type="InterPro" id="IPR041171">
    <property type="entry name" value="SDR_Ig"/>
</dbReference>
<comment type="subcellular location">
    <subcellularLocation>
        <location evidence="1">Secreted</location>
        <location evidence="1">Cell wall</location>
        <topology evidence="1">Peptidoglycan-anchor</topology>
    </subcellularLocation>
</comment>
<keyword evidence="3" id="KW-0134">Cell wall</keyword>
<protein>
    <recommendedName>
        <fullName evidence="10">Gram-positive cocci surface proteins LPxTG domain-containing protein</fullName>
    </recommendedName>
</protein>
<feature type="region of interest" description="Disordered" evidence="7">
    <location>
        <begin position="604"/>
        <end position="708"/>
    </location>
</feature>
<feature type="transmembrane region" description="Helical" evidence="8">
    <location>
        <begin position="714"/>
        <end position="732"/>
    </location>
</feature>
<dbReference type="SUPFAM" id="SSF49401">
    <property type="entry name" value="Bacterial adhesins"/>
    <property type="match status" value="2"/>
</dbReference>
<dbReference type="Gene3D" id="2.60.40.10">
    <property type="entry name" value="Immunoglobulins"/>
    <property type="match status" value="3"/>
</dbReference>
<gene>
    <name evidence="11" type="ORF">JP39_07800</name>
</gene>
<dbReference type="OrthoDB" id="2216808at2"/>
<organism evidence="11 12">
    <name type="scientific">Companilactobacillus heilongjiangensis</name>
    <dbReference type="NCBI Taxonomy" id="1074467"/>
    <lineage>
        <taxon>Bacteria</taxon>
        <taxon>Bacillati</taxon>
        <taxon>Bacillota</taxon>
        <taxon>Bacilli</taxon>
        <taxon>Lactobacillales</taxon>
        <taxon>Lactobacillaceae</taxon>
        <taxon>Companilactobacillus</taxon>
    </lineage>
</organism>
<evidence type="ECO:0000256" key="6">
    <source>
        <dbReference type="ARBA" id="ARBA00023088"/>
    </source>
</evidence>
<dbReference type="RefSeq" id="WP_041501759.1">
    <property type="nucleotide sequence ID" value="NZ_BJDV01000002.1"/>
</dbReference>
<accession>A0A0K2LD87</accession>
<dbReference type="KEGG" id="lhi:JP39_07800"/>
<evidence type="ECO:0000256" key="5">
    <source>
        <dbReference type="ARBA" id="ARBA00022729"/>
    </source>
</evidence>
<evidence type="ECO:0000313" key="11">
    <source>
        <dbReference type="EMBL" id="ALB29266.1"/>
    </source>
</evidence>
<dbReference type="InterPro" id="IPR041033">
    <property type="entry name" value="SpaA_PFL_dom_1"/>
</dbReference>
<dbReference type="InterPro" id="IPR011252">
    <property type="entry name" value="Fibrogen-bd_dom1"/>
</dbReference>
<dbReference type="InterPro" id="IPR013783">
    <property type="entry name" value="Ig-like_fold"/>
</dbReference>
<feature type="chain" id="PRO_5005480288" description="Gram-positive cocci surface proteins LPxTG domain-containing protein" evidence="9">
    <location>
        <begin position="32"/>
        <end position="737"/>
    </location>
</feature>
<dbReference type="Proteomes" id="UP000061546">
    <property type="component" value="Chromosome"/>
</dbReference>
<feature type="domain" description="Gram-positive cocci surface proteins LPxTG" evidence="10">
    <location>
        <begin position="707"/>
        <end position="737"/>
    </location>
</feature>
<dbReference type="Pfam" id="PF17802">
    <property type="entry name" value="SpaA"/>
    <property type="match status" value="3"/>
</dbReference>
<dbReference type="EMBL" id="CP012559">
    <property type="protein sequence ID" value="ALB29266.1"/>
    <property type="molecule type" value="Genomic_DNA"/>
</dbReference>
<dbReference type="Gene3D" id="2.60.40.1280">
    <property type="match status" value="1"/>
</dbReference>
<keyword evidence="12" id="KW-1185">Reference proteome</keyword>
<dbReference type="AlphaFoldDB" id="A0A0K2LD87"/>
<dbReference type="PROSITE" id="PS50847">
    <property type="entry name" value="GRAM_POS_ANCHORING"/>
    <property type="match status" value="1"/>
</dbReference>
<keyword evidence="8" id="KW-1133">Transmembrane helix</keyword>
<dbReference type="GO" id="GO:0005518">
    <property type="term" value="F:collagen binding"/>
    <property type="evidence" value="ECO:0007669"/>
    <property type="project" value="InterPro"/>
</dbReference>
<dbReference type="PANTHER" id="PTHR36108">
    <property type="entry name" value="COLOSSIN-B-RELATED"/>
    <property type="match status" value="1"/>
</dbReference>
<evidence type="ECO:0000256" key="4">
    <source>
        <dbReference type="ARBA" id="ARBA00022525"/>
    </source>
</evidence>
<evidence type="ECO:0000313" key="12">
    <source>
        <dbReference type="Proteomes" id="UP000061546"/>
    </source>
</evidence>
<keyword evidence="4" id="KW-0964">Secreted</keyword>
<dbReference type="SUPFAM" id="SSF49478">
    <property type="entry name" value="Cna protein B-type domain"/>
    <property type="match status" value="3"/>
</dbReference>
<keyword evidence="5 9" id="KW-0732">Signal</keyword>
<evidence type="ECO:0000256" key="7">
    <source>
        <dbReference type="SAM" id="MobiDB-lite"/>
    </source>
</evidence>
<feature type="compositionally biased region" description="Low complexity" evidence="7">
    <location>
        <begin position="675"/>
        <end position="688"/>
    </location>
</feature>
<dbReference type="InterPro" id="IPR008456">
    <property type="entry name" value="Collagen-bd_dom"/>
</dbReference>
<keyword evidence="8" id="KW-0812">Transmembrane</keyword>
<comment type="similarity">
    <text evidence="2">Belongs to the serine-aspartate repeat-containing protein (SDr) family.</text>
</comment>
<keyword evidence="6" id="KW-0572">Peptidoglycan-anchor</keyword>
<sequence>MGKKLRNFLVGFVAALGLVVLAFSSQTTTQAATNYTTDDLLTGMSIQQKNYGTASDINLTLNWDATGKNLQGGDTWTIDLPNTVKVTDPGNTFEVKDKDGTVIGNATLNADNTITVVFTDKVEERPDFSGSLSIPSGVGVGKGASIGNNDVVIGSQNDNMTVVTSDADFSKKGTIGTDEHGNPIVTWTILVNRNSQNYPNLKVSDYIKDGSGLTYVPGSVDVYEAHWTDNEGYYKKTGPIDSGSYDFDESSNGFTISNLPKDDQFYAITLQTTIDDPANMAGVKFRNHADFEWADGFGTSGGKNYGSADGSVTSNTNSGSGNGNDVLGSATLTKKSSDGNETLIPGATYDLYKYGSDEAIKTGLTTDENGQINVKDLAYGDYYFKEVSAPSDYVVNGNEIPFTINKDQQNVSVDAKDEKVASQEGSIVIMKIDEETGYRLSGAEFTLFDENGKKLESTTTDSNGIAHFYDLPYGTYTVKETGAPYGYLASDKEHTVVINQDNPTPSMIYFENIKEYVFDDTYFARLQKFDRDDMTTGVPGAEYTLYNAHDDTPIETQVTDETGMITVDGLKPGDYYFLETKAPDGYDLNPDRIYFTIVSGEQTVKPNVTSDPRTEGNGGDGGTDPDTDDKDGEDGGDGNGGNTTDPDVDENGGNENNGGNEGGNNGGGIVVDPENPGSNNNGNDNNGGLITNPGNNSNSNNNSNGTLPQTGAKSGIAFSLLGFGVLLGTVYFKRRHA</sequence>
<dbReference type="GO" id="GO:0007155">
    <property type="term" value="P:cell adhesion"/>
    <property type="evidence" value="ECO:0007669"/>
    <property type="project" value="InterPro"/>
</dbReference>
<dbReference type="Pfam" id="PF17961">
    <property type="entry name" value="Big_8"/>
    <property type="match status" value="1"/>
</dbReference>
<evidence type="ECO:0000259" key="10">
    <source>
        <dbReference type="PROSITE" id="PS50847"/>
    </source>
</evidence>
<feature type="compositionally biased region" description="Low complexity" evidence="7">
    <location>
        <begin position="695"/>
        <end position="704"/>
    </location>
</feature>
<dbReference type="InterPro" id="IPR008966">
    <property type="entry name" value="Adhesion_dom_sf"/>
</dbReference>
<dbReference type="PANTHER" id="PTHR36108:SF13">
    <property type="entry name" value="COLOSSIN-B-RELATED"/>
    <property type="match status" value="1"/>
</dbReference>
<name>A0A0K2LD87_9LACO</name>
<dbReference type="Gene3D" id="2.60.40.740">
    <property type="match status" value="1"/>
</dbReference>
<dbReference type="NCBIfam" id="TIGR01167">
    <property type="entry name" value="LPXTG_anchor"/>
    <property type="match status" value="1"/>
</dbReference>